<evidence type="ECO:0000313" key="2">
    <source>
        <dbReference type="Proteomes" id="UP001295684"/>
    </source>
</evidence>
<proteinExistence type="predicted"/>
<sequence length="901" mass="106115">MSKKMSDINLIKQNNTSRLLTPVMRTISEDTLRLSKVKTEEHASHFDIAPPPTQTRDTFSPKNQGLYSLMGNSRNISSVKPKTSILQRRTKNKTLQKMIQRLRKNDCRSLSPVLSARDSIRTRNIPEKSDISSKTQTANNRITQQLKKLSNLNLAKKAEDTSANKVILEAKEEILYLITKVHKVVMNNHDNPVFDSEGKKLPGVQPGMVNIINIGPLQVQYFRIDTLHQEAPLTVKIVEDEKSKRRMQNDNFIKIYLSYSKEYPDSKNNDGVFQTGKILITTPSGDGRFSFECCSFAILSSIDCQLKIAYYFKNSSPIAIMNNSGPKTDYVLNSGDIDVLSRMNTQIVHTDRIETEKFQYANKTKKIQLKIEQIVSNKEYYKRFIKETQDILSNRFKRFLKAKRTNNSRATKMREYLNTIPEGVGINEFRQQSCRSRREVIKNFDRKKNIFYLDRWEYLNKLKKERVEDARIKMQKHDLIKQYLTLYSIYNFINTVKDKMVRKKAQKISIVIGEMASMKMQFNFKSFCMKKGVSIHKRMQVLVRHSICSAILLKRSGTEYKARKILHQFLVARKVRSMFRYRCISYAEKKKLLPLKLMEIIKVSRIRRKKLQHMWEDQRSKIIYAYRNLKKKNKRIRETLKRLKHLNPHLRNKCLQMYLRTCGVEHSIAFFKWRDIDSPDADYCVKESSKKLVKCIKAEQKYFSFEDQRKMNDSIMVIEITEENTDAQNNDIMNEINENTPGMGDTTSFNEKKEPDKSLKLRSIFEQMDMDYIVDEEEYEIDDLNIVGITFPKSTNSKPTKKKRKLNFKQAVKFVIKRTNYRKKSCQRLQKIENDNPRHKSFFTTINRKLMRVEGSEDMDPPEFLYIPSRTLMRYMILRACYIQDPDQFMKDTTLLTLEEF</sequence>
<evidence type="ECO:0000313" key="1">
    <source>
        <dbReference type="EMBL" id="CAI2381460.1"/>
    </source>
</evidence>
<gene>
    <name evidence="1" type="ORF">ECRASSUSDP1_LOCUS22916</name>
</gene>
<comment type="caution">
    <text evidence="1">The sequence shown here is derived from an EMBL/GenBank/DDBJ whole genome shotgun (WGS) entry which is preliminary data.</text>
</comment>
<dbReference type="Proteomes" id="UP001295684">
    <property type="component" value="Unassembled WGS sequence"/>
</dbReference>
<reference evidence="1" key="1">
    <citation type="submission" date="2023-07" db="EMBL/GenBank/DDBJ databases">
        <authorList>
            <consortium name="AG Swart"/>
            <person name="Singh M."/>
            <person name="Singh A."/>
            <person name="Seah K."/>
            <person name="Emmerich C."/>
        </authorList>
    </citation>
    <scope>NUCLEOTIDE SEQUENCE</scope>
    <source>
        <strain evidence="1">DP1</strain>
    </source>
</reference>
<organism evidence="1 2">
    <name type="scientific">Euplotes crassus</name>
    <dbReference type="NCBI Taxonomy" id="5936"/>
    <lineage>
        <taxon>Eukaryota</taxon>
        <taxon>Sar</taxon>
        <taxon>Alveolata</taxon>
        <taxon>Ciliophora</taxon>
        <taxon>Intramacronucleata</taxon>
        <taxon>Spirotrichea</taxon>
        <taxon>Hypotrichia</taxon>
        <taxon>Euplotida</taxon>
        <taxon>Euplotidae</taxon>
        <taxon>Moneuplotes</taxon>
    </lineage>
</organism>
<name>A0AAD1Y0I1_EUPCR</name>
<protein>
    <submittedName>
        <fullName evidence="1">Uncharacterized protein</fullName>
    </submittedName>
</protein>
<accession>A0AAD1Y0I1</accession>
<keyword evidence="2" id="KW-1185">Reference proteome</keyword>
<dbReference type="AlphaFoldDB" id="A0AAD1Y0I1"/>
<dbReference type="EMBL" id="CAMPGE010023531">
    <property type="protein sequence ID" value="CAI2381460.1"/>
    <property type="molecule type" value="Genomic_DNA"/>
</dbReference>